<accession>A0ACB0LA43</accession>
<sequence length="81" mass="9406">MVKQPQTLHLKDYANLAHVEILLGIEILDVQKFKKNWFRLSFVLVEDFTFRRIPELLLTHCSRGVRIGVGVEGSVSKRIEE</sequence>
<gene>
    <name evidence="1" type="ORF">MILVUS5_LOCUS31102</name>
</gene>
<evidence type="ECO:0000313" key="1">
    <source>
        <dbReference type="EMBL" id="CAJ2666289.1"/>
    </source>
</evidence>
<organism evidence="1 2">
    <name type="scientific">Trifolium pratense</name>
    <name type="common">Red clover</name>
    <dbReference type="NCBI Taxonomy" id="57577"/>
    <lineage>
        <taxon>Eukaryota</taxon>
        <taxon>Viridiplantae</taxon>
        <taxon>Streptophyta</taxon>
        <taxon>Embryophyta</taxon>
        <taxon>Tracheophyta</taxon>
        <taxon>Spermatophyta</taxon>
        <taxon>Magnoliopsida</taxon>
        <taxon>eudicotyledons</taxon>
        <taxon>Gunneridae</taxon>
        <taxon>Pentapetalae</taxon>
        <taxon>rosids</taxon>
        <taxon>fabids</taxon>
        <taxon>Fabales</taxon>
        <taxon>Fabaceae</taxon>
        <taxon>Papilionoideae</taxon>
        <taxon>50 kb inversion clade</taxon>
        <taxon>NPAAA clade</taxon>
        <taxon>Hologalegina</taxon>
        <taxon>IRL clade</taxon>
        <taxon>Trifolieae</taxon>
        <taxon>Trifolium</taxon>
    </lineage>
</organism>
<evidence type="ECO:0000313" key="2">
    <source>
        <dbReference type="Proteomes" id="UP001177021"/>
    </source>
</evidence>
<name>A0ACB0LA43_TRIPR</name>
<keyword evidence="2" id="KW-1185">Reference proteome</keyword>
<reference evidence="1" key="1">
    <citation type="submission" date="2023-10" db="EMBL/GenBank/DDBJ databases">
        <authorList>
            <person name="Rodriguez Cubillos JULIANA M."/>
            <person name="De Vega J."/>
        </authorList>
    </citation>
    <scope>NUCLEOTIDE SEQUENCE</scope>
</reference>
<proteinExistence type="predicted"/>
<dbReference type="Proteomes" id="UP001177021">
    <property type="component" value="Unassembled WGS sequence"/>
</dbReference>
<protein>
    <submittedName>
        <fullName evidence="1">Uncharacterized protein</fullName>
    </submittedName>
</protein>
<comment type="caution">
    <text evidence="1">The sequence shown here is derived from an EMBL/GenBank/DDBJ whole genome shotgun (WGS) entry which is preliminary data.</text>
</comment>
<dbReference type="EMBL" id="CASHSV030000513">
    <property type="protein sequence ID" value="CAJ2666289.1"/>
    <property type="molecule type" value="Genomic_DNA"/>
</dbReference>